<comment type="caution">
    <text evidence="1">The sequence shown here is derived from an EMBL/GenBank/DDBJ whole genome shotgun (WGS) entry which is preliminary data.</text>
</comment>
<keyword evidence="2" id="KW-1185">Reference proteome</keyword>
<proteinExistence type="predicted"/>
<sequence length="292" mass="32533">MHEHLFKHVRPILSAPPSERIAFVRAPRWIGTDAALAAHRRLQALLERPPALRTEGLMLVGPYANGKTMIAERFVLQHLGAAAQRKAWIVQTREGAGLAHFYASVVAGFGAPASGLRSVSRLAEQVDALFRQLRPRILIFDEFHNALRGRSRDVEAIFAFLRRLGREYDVSPVLIGEVAVYDHVNATTEMASRFQTLPVPRWRYGEAYLALLDTLEAALPLVHPSELSQEALARRVFALSEGLIGETVRIVTEAALAAIEDGAERITPRTLDALDYIPVSQRRRTALRQDLL</sequence>
<dbReference type="Gene3D" id="3.40.50.300">
    <property type="entry name" value="P-loop containing nucleotide triphosphate hydrolases"/>
    <property type="match status" value="1"/>
</dbReference>
<dbReference type="RefSeq" id="WP_243065786.1">
    <property type="nucleotide sequence ID" value="NZ_JAIVFK010000017.1"/>
</dbReference>
<dbReference type="SUPFAM" id="SSF52540">
    <property type="entry name" value="P-loop containing nucleoside triphosphate hydrolases"/>
    <property type="match status" value="1"/>
</dbReference>
<dbReference type="EMBL" id="JAIVFP010000001">
    <property type="protein sequence ID" value="MCI4681738.1"/>
    <property type="molecule type" value="Genomic_DNA"/>
</dbReference>
<dbReference type="Pfam" id="PF05621">
    <property type="entry name" value="TniB"/>
    <property type="match status" value="1"/>
</dbReference>
<organism evidence="1 2">
    <name type="scientific">Candidatus Rhodoblastus alkanivorans</name>
    <dbReference type="NCBI Taxonomy" id="2954117"/>
    <lineage>
        <taxon>Bacteria</taxon>
        <taxon>Pseudomonadati</taxon>
        <taxon>Pseudomonadota</taxon>
        <taxon>Alphaproteobacteria</taxon>
        <taxon>Hyphomicrobiales</taxon>
        <taxon>Rhodoblastaceae</taxon>
        <taxon>Rhodoblastus</taxon>
    </lineage>
</organism>
<protein>
    <submittedName>
        <fullName evidence="1">TniB family NTP-binding protein</fullName>
    </submittedName>
</protein>
<reference evidence="1" key="1">
    <citation type="journal article" date="2022" name="ISME J.">
        <title>Identification of active gaseous-alkane degraders at natural gas seeps.</title>
        <authorList>
            <person name="Farhan Ul Haque M."/>
            <person name="Hernandez M."/>
            <person name="Crombie A.T."/>
            <person name="Murrell J.C."/>
        </authorList>
    </citation>
    <scope>NUCLEOTIDE SEQUENCE</scope>
    <source>
        <strain evidence="1">PC2</strain>
    </source>
</reference>
<name>A0ABS9Z291_9HYPH</name>
<evidence type="ECO:0000313" key="2">
    <source>
        <dbReference type="Proteomes" id="UP001139104"/>
    </source>
</evidence>
<dbReference type="Proteomes" id="UP001139104">
    <property type="component" value="Unassembled WGS sequence"/>
</dbReference>
<gene>
    <name evidence="1" type="ORF">K2U94_02985</name>
</gene>
<accession>A0ABS9Z291</accession>
<evidence type="ECO:0000313" key="1">
    <source>
        <dbReference type="EMBL" id="MCI4681738.1"/>
    </source>
</evidence>
<dbReference type="InterPro" id="IPR027417">
    <property type="entry name" value="P-loop_NTPase"/>
</dbReference>
<dbReference type="InterPro" id="IPR008868">
    <property type="entry name" value="TniB"/>
</dbReference>